<dbReference type="AlphaFoldDB" id="A0A8J3E0Z0"/>
<accession>A0A8J3E0Z0</accession>
<evidence type="ECO:0000313" key="3">
    <source>
        <dbReference type="Proteomes" id="UP000646365"/>
    </source>
</evidence>
<gene>
    <name evidence="2" type="ORF">GCM10011611_09600</name>
</gene>
<dbReference type="GO" id="GO:0008198">
    <property type="term" value="F:ferrous iron binding"/>
    <property type="evidence" value="ECO:0007669"/>
    <property type="project" value="InterPro"/>
</dbReference>
<dbReference type="GO" id="GO:0016702">
    <property type="term" value="F:oxidoreductase activity, acting on single donors with incorporation of molecular oxygen, incorporation of two atoms of oxygen"/>
    <property type="evidence" value="ECO:0007669"/>
    <property type="project" value="UniProtKB-ARBA"/>
</dbReference>
<name>A0A8J3E0Z0_9PROT</name>
<reference evidence="2" key="2">
    <citation type="submission" date="2020-09" db="EMBL/GenBank/DDBJ databases">
        <authorList>
            <person name="Sun Q."/>
            <person name="Zhou Y."/>
        </authorList>
    </citation>
    <scope>NUCLEOTIDE SEQUENCE</scope>
    <source>
        <strain evidence="2">CGMCC 1.15725</strain>
    </source>
</reference>
<feature type="domain" description="Extradiol ring-cleavage dioxygenase class III enzyme subunit B" evidence="1">
    <location>
        <begin position="18"/>
        <end position="260"/>
    </location>
</feature>
<dbReference type="EMBL" id="BMJQ01000002">
    <property type="protein sequence ID" value="GGF06181.1"/>
    <property type="molecule type" value="Genomic_DNA"/>
</dbReference>
<evidence type="ECO:0000313" key="2">
    <source>
        <dbReference type="EMBL" id="GGF06181.1"/>
    </source>
</evidence>
<keyword evidence="3" id="KW-1185">Reference proteome</keyword>
<sequence>MARPVARSLEGRLLASVVTPHSPKLVDPADVPLYARGIRAGAEALGAAVRALGPDLLVVESSHWASPFLWFVGADPQHRGVCRDPDASRTLDLPYDRPGDPPFAAALVDGLRGAGMPVSSTTDLAWDYGSAVPLHLIDPENRLPAVLVSTCLLGSLDDGLRLGRLVRQTAETLGRRAVFVASTAFAARMVRGPRAWSPEAALAVDQEFLRLVLNGDIAAAKAALPAYAEASGVEMGGRPLAAFLGALDETAERYRGERFGEYGAIAGSGHVSIAVLPQ</sequence>
<dbReference type="RefSeq" id="WP_189043045.1">
    <property type="nucleotide sequence ID" value="NZ_BMJQ01000002.1"/>
</dbReference>
<reference evidence="2" key="1">
    <citation type="journal article" date="2014" name="Int. J. Syst. Evol. Microbiol.">
        <title>Complete genome sequence of Corynebacterium casei LMG S-19264T (=DSM 44701T), isolated from a smear-ripened cheese.</title>
        <authorList>
            <consortium name="US DOE Joint Genome Institute (JGI-PGF)"/>
            <person name="Walter F."/>
            <person name="Albersmeier A."/>
            <person name="Kalinowski J."/>
            <person name="Ruckert C."/>
        </authorList>
    </citation>
    <scope>NUCLEOTIDE SEQUENCE</scope>
    <source>
        <strain evidence="2">CGMCC 1.15725</strain>
    </source>
</reference>
<comment type="caution">
    <text evidence="2">The sequence shown here is derived from an EMBL/GenBank/DDBJ whole genome shotgun (WGS) entry which is preliminary data.</text>
</comment>
<protein>
    <recommendedName>
        <fullName evidence="1">Extradiol ring-cleavage dioxygenase class III enzyme subunit B domain-containing protein</fullName>
    </recommendedName>
</protein>
<proteinExistence type="predicted"/>
<organism evidence="2 3">
    <name type="scientific">Aliidongia dinghuensis</name>
    <dbReference type="NCBI Taxonomy" id="1867774"/>
    <lineage>
        <taxon>Bacteria</taxon>
        <taxon>Pseudomonadati</taxon>
        <taxon>Pseudomonadota</taxon>
        <taxon>Alphaproteobacteria</taxon>
        <taxon>Rhodospirillales</taxon>
        <taxon>Dongiaceae</taxon>
        <taxon>Aliidongia</taxon>
    </lineage>
</organism>
<dbReference type="Gene3D" id="3.40.830.10">
    <property type="entry name" value="LigB-like"/>
    <property type="match status" value="1"/>
</dbReference>
<dbReference type="Proteomes" id="UP000646365">
    <property type="component" value="Unassembled WGS sequence"/>
</dbReference>
<evidence type="ECO:0000259" key="1">
    <source>
        <dbReference type="Pfam" id="PF02900"/>
    </source>
</evidence>
<dbReference type="SUPFAM" id="SSF53213">
    <property type="entry name" value="LigB-like"/>
    <property type="match status" value="1"/>
</dbReference>
<dbReference type="InterPro" id="IPR004183">
    <property type="entry name" value="Xdiol_dOase_suB"/>
</dbReference>
<dbReference type="Pfam" id="PF02900">
    <property type="entry name" value="LigB"/>
    <property type="match status" value="1"/>
</dbReference>